<protein>
    <submittedName>
        <fullName evidence="1">Uncharacterized protein</fullName>
    </submittedName>
</protein>
<dbReference type="KEGG" id="tmc:LMI_1199"/>
<organism evidence="1 2">
    <name type="scientific">Legionella micdadei</name>
    <name type="common">Tatlockia micdadei</name>
    <dbReference type="NCBI Taxonomy" id="451"/>
    <lineage>
        <taxon>Bacteria</taxon>
        <taxon>Pseudomonadati</taxon>
        <taxon>Pseudomonadota</taxon>
        <taxon>Gammaproteobacteria</taxon>
        <taxon>Legionellales</taxon>
        <taxon>Legionellaceae</taxon>
        <taxon>Legionella</taxon>
    </lineage>
</organism>
<dbReference type="EMBL" id="LN614830">
    <property type="protein sequence ID" value="CEG60511.1"/>
    <property type="molecule type" value="Genomic_DNA"/>
</dbReference>
<dbReference type="AlphaFoldDB" id="A0A098GGA4"/>
<reference evidence="2" key="1">
    <citation type="submission" date="2014-09" db="EMBL/GenBank/DDBJ databases">
        <authorList>
            <person name="Gomez-Valero L."/>
        </authorList>
    </citation>
    <scope>NUCLEOTIDE SEQUENCE [LARGE SCALE GENOMIC DNA]</scope>
    <source>
        <strain evidence="2">ATCC33218</strain>
    </source>
</reference>
<dbReference type="HOGENOM" id="CLU_2604837_0_0_6"/>
<proteinExistence type="predicted"/>
<evidence type="ECO:0000313" key="2">
    <source>
        <dbReference type="Proteomes" id="UP000032414"/>
    </source>
</evidence>
<sequence>MTSASRLYHITHFPLLVSHCVLLLPVTCHSQLLKKPIALIQIYAGLSDAKCPKPEFIQYESVHILISIDSIATIFTKKF</sequence>
<gene>
    <name evidence="1" type="ORF">LMI_1199</name>
</gene>
<dbReference type="Proteomes" id="UP000032414">
    <property type="component" value="Chromosome I"/>
</dbReference>
<evidence type="ECO:0000313" key="1">
    <source>
        <dbReference type="EMBL" id="CEG60511.1"/>
    </source>
</evidence>
<accession>A0A098GGA4</accession>
<name>A0A098GGA4_LEGMI</name>